<dbReference type="SMART" id="SM01343">
    <property type="entry name" value="FATC"/>
    <property type="match status" value="1"/>
</dbReference>
<keyword evidence="10" id="KW-0418">Kinase</keyword>
<dbReference type="GO" id="GO:0005634">
    <property type="term" value="C:nucleus"/>
    <property type="evidence" value="ECO:0007669"/>
    <property type="project" value="UniProtKB-SubCell"/>
</dbReference>
<proteinExistence type="inferred from homology"/>
<sequence>MYDAALFLEYHVMQCRTASSSPAIQAVQESIYLTLTEPDSYYGVIVVPSLQAALQRVRYEHGSGKSLPFHAAMQAAERRLSRNKDPDLQQLIDASYCDLGYDSLSLIGGNFVQSTNDAKFESAWRLEEWNLPFTSSPQIQQIMYQTLCKLSTVDWAQSSQTDRILDNAHMHFSVCLDRRSTQTKLILGSFVELSEIVNIRSDHLQEILKLLKTTWRARSTSLKKILEPDAYEFFIAARQVYSNMARKQIKDDSPLITAQLELLISDYECCSKSQSQQALLNATTFAERLATSPGYSCPFALRVQLDSLVADVLWQYGESSMSISLLSNVIERTKKSHDVAALILSTNLLNIGLRSAHGRLEKPKEILHKYLLSSIEHLCHESSEAAGNIHARFASFCHEQFMSHDQNKDFQRLERLRNEKKQEIMILDSLKDSCNGSEEKRRLLAQRDKARSVFEVDDAEYQQIKSTRSVYLRSSLTSFLKAFTLTESADMLISRCCALWFANSADSIANESFSEVVTKVPSHKFLILLNQFLSRISTTNDMFQTNLTTLLLRLAKDHPYHSLYTMYAVQYSKRSGDQPAKDRARAVARVMQELMTDVSFETIATKIQCICSNYVKLATTIINKKDFPTRDIPFKSVTNYRAFSVQIPSLNLPPLTLTIEPRASCDYSDITKISSYEKTFNIAGGISAPKVLKLRLSDGSICKELVKGGNDDLRQDVVMQQVFVQVDELFKRNRETSKRKLKIRTYKVLPLATNAGVLEWVLDTKPLQDVLQPVHEKYNVDDWSYSDCRRTIAEVSKKSRQTRIEAYRRVKQHCRPAMRHAFLEMFTDAFNWYHAQLAYTRSTAAISIVGHILGLGDRHLHNILLDTKTGEVVHIDLGIAFEQGKTLPIPERVPFRLTRDIVHGMGILGVEGVFRRCCEFTLEMMRTEQAGITSILDVLKHDPLYSWTLSPVRKHRVQERANDGSGVVGSESKVPKLGGEAERALLVVEQKLSSSLSASAAVNELIQEATDEENLALVFAGWSAWY</sequence>
<dbReference type="STRING" id="1097556.R4X816"/>
<comment type="catalytic activity">
    <reaction evidence="17">
        <text>L-threonyl-[protein] + ATP = O-phospho-L-threonyl-[protein] + ADP + H(+)</text>
        <dbReference type="Rhea" id="RHEA:46608"/>
        <dbReference type="Rhea" id="RHEA-COMP:11060"/>
        <dbReference type="Rhea" id="RHEA-COMP:11605"/>
        <dbReference type="ChEBI" id="CHEBI:15378"/>
        <dbReference type="ChEBI" id="CHEBI:30013"/>
        <dbReference type="ChEBI" id="CHEBI:30616"/>
        <dbReference type="ChEBI" id="CHEBI:61977"/>
        <dbReference type="ChEBI" id="CHEBI:456216"/>
        <dbReference type="EC" id="2.7.11.1"/>
    </reaction>
</comment>
<dbReference type="SMART" id="SM00146">
    <property type="entry name" value="PI3Kc"/>
    <property type="match status" value="1"/>
</dbReference>
<dbReference type="Pfam" id="PF02260">
    <property type="entry name" value="FATC"/>
    <property type="match status" value="1"/>
</dbReference>
<gene>
    <name evidence="22" type="ORF">TAPDE_001452</name>
</gene>
<dbReference type="PROSITE" id="PS00915">
    <property type="entry name" value="PI3_4_KINASE_1"/>
    <property type="match status" value="1"/>
</dbReference>
<feature type="domain" description="FATC" evidence="21">
    <location>
        <begin position="994"/>
        <end position="1026"/>
    </location>
</feature>
<evidence type="ECO:0000256" key="8">
    <source>
        <dbReference type="ARBA" id="ARBA00022741"/>
    </source>
</evidence>
<evidence type="ECO:0000256" key="12">
    <source>
        <dbReference type="ARBA" id="ARBA00023242"/>
    </source>
</evidence>
<evidence type="ECO:0000256" key="18">
    <source>
        <dbReference type="ARBA" id="ARBA00048679"/>
    </source>
</evidence>
<dbReference type="PROSITE" id="PS50290">
    <property type="entry name" value="PI3_4_KINASE_3"/>
    <property type="match status" value="1"/>
</dbReference>
<evidence type="ECO:0000256" key="9">
    <source>
        <dbReference type="ARBA" id="ARBA00022763"/>
    </source>
</evidence>
<dbReference type="PROSITE" id="PS51190">
    <property type="entry name" value="FATC"/>
    <property type="match status" value="1"/>
</dbReference>
<dbReference type="EC" id="2.7.11.1" evidence="3"/>
<dbReference type="AlphaFoldDB" id="R4X816"/>
<keyword evidence="7" id="KW-0808">Transferase</keyword>
<dbReference type="Pfam" id="PF00454">
    <property type="entry name" value="PI3_PI4_kinase"/>
    <property type="match status" value="1"/>
</dbReference>
<keyword evidence="9" id="KW-0227">DNA damage</keyword>
<dbReference type="InterPro" id="IPR018936">
    <property type="entry name" value="PI3/4_kinase_CS"/>
</dbReference>
<dbReference type="GO" id="GO:0004674">
    <property type="term" value="F:protein serine/threonine kinase activity"/>
    <property type="evidence" value="ECO:0007669"/>
    <property type="project" value="UniProtKB-KW"/>
</dbReference>
<evidence type="ECO:0000256" key="10">
    <source>
        <dbReference type="ARBA" id="ARBA00022777"/>
    </source>
</evidence>
<evidence type="ECO:0000259" key="19">
    <source>
        <dbReference type="PROSITE" id="PS50290"/>
    </source>
</evidence>
<dbReference type="eggNOG" id="KOG0892">
    <property type="taxonomic scope" value="Eukaryota"/>
</dbReference>
<accession>R4X816</accession>
<dbReference type="EMBL" id="CAHR02000052">
    <property type="protein sequence ID" value="CCG81639.1"/>
    <property type="molecule type" value="Genomic_DNA"/>
</dbReference>
<feature type="domain" description="FAT" evidence="20">
    <location>
        <begin position="1"/>
        <end position="572"/>
    </location>
</feature>
<dbReference type="GO" id="GO:0005524">
    <property type="term" value="F:ATP binding"/>
    <property type="evidence" value="ECO:0007669"/>
    <property type="project" value="UniProtKB-KW"/>
</dbReference>
<dbReference type="SUPFAM" id="SSF56112">
    <property type="entry name" value="Protein kinase-like (PK-like)"/>
    <property type="match status" value="1"/>
</dbReference>
<dbReference type="InterPro" id="IPR036940">
    <property type="entry name" value="PI3/4_kinase_cat_sf"/>
</dbReference>
<evidence type="ECO:0000256" key="6">
    <source>
        <dbReference type="ARBA" id="ARBA00022527"/>
    </source>
</evidence>
<evidence type="ECO:0000256" key="11">
    <source>
        <dbReference type="ARBA" id="ARBA00022840"/>
    </source>
</evidence>
<feature type="domain" description="PI3K/PI4K catalytic" evidence="19">
    <location>
        <begin position="676"/>
        <end position="988"/>
    </location>
</feature>
<evidence type="ECO:0000256" key="14">
    <source>
        <dbReference type="ARBA" id="ARBA00030222"/>
    </source>
</evidence>
<evidence type="ECO:0000256" key="13">
    <source>
        <dbReference type="ARBA" id="ARBA00030020"/>
    </source>
</evidence>
<dbReference type="GO" id="GO:0006281">
    <property type="term" value="P:DNA repair"/>
    <property type="evidence" value="ECO:0007669"/>
    <property type="project" value="InterPro"/>
</dbReference>
<comment type="caution">
    <text evidence="22">The sequence shown here is derived from an EMBL/GenBank/DDBJ whole genome shotgun (WGS) entry which is preliminary data.</text>
</comment>
<organism evidence="22 23">
    <name type="scientific">Taphrina deformans (strain PYCC 5710 / ATCC 11124 / CBS 356.35 / IMI 108563 / JCM 9778 / NBRC 8474)</name>
    <name type="common">Peach leaf curl fungus</name>
    <name type="synonym">Lalaria deformans</name>
    <dbReference type="NCBI Taxonomy" id="1097556"/>
    <lineage>
        <taxon>Eukaryota</taxon>
        <taxon>Fungi</taxon>
        <taxon>Dikarya</taxon>
        <taxon>Ascomycota</taxon>
        <taxon>Taphrinomycotina</taxon>
        <taxon>Taphrinomycetes</taxon>
        <taxon>Taphrinales</taxon>
        <taxon>Taphrinaceae</taxon>
        <taxon>Taphrina</taxon>
    </lineage>
</organism>
<name>R4X816_TAPDE</name>
<dbReference type="PANTHER" id="PTHR37079:SF4">
    <property type="entry name" value="SERINE_THREONINE-PROTEIN KINASE ATM"/>
    <property type="match status" value="1"/>
</dbReference>
<dbReference type="PROSITE" id="PS00916">
    <property type="entry name" value="PI3_4_KINASE_2"/>
    <property type="match status" value="1"/>
</dbReference>
<dbReference type="VEuPathDB" id="FungiDB:TAPDE_001452"/>
<evidence type="ECO:0000256" key="7">
    <source>
        <dbReference type="ARBA" id="ARBA00022679"/>
    </source>
</evidence>
<dbReference type="InterPro" id="IPR038980">
    <property type="entry name" value="ATM_plant"/>
</dbReference>
<keyword evidence="12" id="KW-0539">Nucleus</keyword>
<dbReference type="PROSITE" id="PS51189">
    <property type="entry name" value="FAT"/>
    <property type="match status" value="1"/>
</dbReference>
<evidence type="ECO:0000256" key="5">
    <source>
        <dbReference type="ARBA" id="ARBA00020288"/>
    </source>
</evidence>
<protein>
    <recommendedName>
        <fullName evidence="4">Serine/threonine-protein kinase TEL1</fullName>
        <ecNumber evidence="3">2.7.11.1</ecNumber>
    </recommendedName>
    <alternativeName>
        <fullName evidence="13">ATM homolog</fullName>
    </alternativeName>
    <alternativeName>
        <fullName evidence="15 16">DNA-damage checkpoint kinase TEL1</fullName>
    </alternativeName>
    <alternativeName>
        <fullName evidence="5">Serine/threonine-protein kinase tel1</fullName>
    </alternativeName>
    <alternativeName>
        <fullName evidence="14">Telomere length regulation protein 1</fullName>
    </alternativeName>
</protein>
<evidence type="ECO:0000313" key="22">
    <source>
        <dbReference type="EMBL" id="CCG81639.1"/>
    </source>
</evidence>
<keyword evidence="11" id="KW-0067">ATP-binding</keyword>
<dbReference type="CDD" id="cd05171">
    <property type="entry name" value="PIKKc_ATM"/>
    <property type="match status" value="1"/>
</dbReference>
<dbReference type="Proteomes" id="UP000013776">
    <property type="component" value="Unassembled WGS sequence"/>
</dbReference>
<evidence type="ECO:0000256" key="1">
    <source>
        <dbReference type="ARBA" id="ARBA00004123"/>
    </source>
</evidence>
<dbReference type="InterPro" id="IPR057564">
    <property type="entry name" value="HEAT_ATR"/>
</dbReference>
<evidence type="ECO:0000256" key="3">
    <source>
        <dbReference type="ARBA" id="ARBA00012513"/>
    </source>
</evidence>
<evidence type="ECO:0000256" key="4">
    <source>
        <dbReference type="ARBA" id="ARBA00014619"/>
    </source>
</evidence>
<dbReference type="OrthoDB" id="381190at2759"/>
<evidence type="ECO:0000259" key="21">
    <source>
        <dbReference type="PROSITE" id="PS51190"/>
    </source>
</evidence>
<dbReference type="Gene3D" id="3.30.1010.10">
    <property type="entry name" value="Phosphatidylinositol 3-kinase Catalytic Subunit, Chain A, domain 4"/>
    <property type="match status" value="1"/>
</dbReference>
<comment type="catalytic activity">
    <reaction evidence="18">
        <text>L-seryl-[protein] + ATP = O-phospho-L-seryl-[protein] + ADP + H(+)</text>
        <dbReference type="Rhea" id="RHEA:17989"/>
        <dbReference type="Rhea" id="RHEA-COMP:9863"/>
        <dbReference type="Rhea" id="RHEA-COMP:11604"/>
        <dbReference type="ChEBI" id="CHEBI:15378"/>
        <dbReference type="ChEBI" id="CHEBI:29999"/>
        <dbReference type="ChEBI" id="CHEBI:30616"/>
        <dbReference type="ChEBI" id="CHEBI:83421"/>
        <dbReference type="ChEBI" id="CHEBI:456216"/>
        <dbReference type="EC" id="2.7.11.1"/>
    </reaction>
</comment>
<dbReference type="Gene3D" id="1.10.1070.11">
    <property type="entry name" value="Phosphatidylinositol 3-/4-kinase, catalytic domain"/>
    <property type="match status" value="1"/>
</dbReference>
<comment type="subcellular location">
    <subcellularLocation>
        <location evidence="1">Nucleus</location>
    </subcellularLocation>
</comment>
<reference evidence="22 23" key="1">
    <citation type="journal article" date="2013" name="MBio">
        <title>Genome sequencing of the plant pathogen Taphrina deformans, the causal agent of peach leaf curl.</title>
        <authorList>
            <person name="Cisse O.H."/>
            <person name="Almeida J.M.G.C.F."/>
            <person name="Fonseca A."/>
            <person name="Kumar A.A."/>
            <person name="Salojaervi J."/>
            <person name="Overmyer K."/>
            <person name="Hauser P.M."/>
            <person name="Pagni M."/>
        </authorList>
    </citation>
    <scope>NUCLEOTIDE SEQUENCE [LARGE SCALE GENOMIC DNA]</scope>
    <source>
        <strain evidence="23">PYCC 5710 / ATCC 11124 / CBS 356.35 / IMI 108563 / JCM 9778 / NBRC 8474</strain>
    </source>
</reference>
<keyword evidence="8" id="KW-0547">Nucleotide-binding</keyword>
<evidence type="ECO:0000256" key="17">
    <source>
        <dbReference type="ARBA" id="ARBA00047899"/>
    </source>
</evidence>
<evidence type="ECO:0000256" key="15">
    <source>
        <dbReference type="ARBA" id="ARBA00031460"/>
    </source>
</evidence>
<evidence type="ECO:0000256" key="2">
    <source>
        <dbReference type="ARBA" id="ARBA00010769"/>
    </source>
</evidence>
<dbReference type="InterPro" id="IPR000403">
    <property type="entry name" value="PI3/4_kinase_cat_dom"/>
</dbReference>
<dbReference type="PANTHER" id="PTHR37079">
    <property type="entry name" value="SERINE/THREONINE-PROTEIN KINASE ATM"/>
    <property type="match status" value="1"/>
</dbReference>
<dbReference type="GO" id="GO:0035556">
    <property type="term" value="P:intracellular signal transduction"/>
    <property type="evidence" value="ECO:0007669"/>
    <property type="project" value="UniProtKB-ARBA"/>
</dbReference>
<evidence type="ECO:0000313" key="23">
    <source>
        <dbReference type="Proteomes" id="UP000013776"/>
    </source>
</evidence>
<dbReference type="Pfam" id="PF23593">
    <property type="entry name" value="HEAT_ATR"/>
    <property type="match status" value="1"/>
</dbReference>
<comment type="similarity">
    <text evidence="2">Belongs to the PI3/PI4-kinase family. ATM subfamily.</text>
</comment>
<keyword evidence="23" id="KW-1185">Reference proteome</keyword>
<dbReference type="InterPro" id="IPR014009">
    <property type="entry name" value="PIK_FAT"/>
</dbReference>
<evidence type="ECO:0000259" key="20">
    <source>
        <dbReference type="PROSITE" id="PS51189"/>
    </source>
</evidence>
<evidence type="ECO:0000256" key="16">
    <source>
        <dbReference type="ARBA" id="ARBA00032467"/>
    </source>
</evidence>
<dbReference type="InterPro" id="IPR044107">
    <property type="entry name" value="PIKKc_ATM"/>
</dbReference>
<keyword evidence="6" id="KW-0723">Serine/threonine-protein kinase</keyword>
<dbReference type="InterPro" id="IPR011009">
    <property type="entry name" value="Kinase-like_dom_sf"/>
</dbReference>
<dbReference type="InterPro" id="IPR003152">
    <property type="entry name" value="FATC_dom"/>
</dbReference>